<keyword evidence="2" id="KW-1185">Reference proteome</keyword>
<comment type="caution">
    <text evidence="1">The sequence shown here is derived from an EMBL/GenBank/DDBJ whole genome shotgun (WGS) entry which is preliminary data.</text>
</comment>
<reference evidence="1 2" key="1">
    <citation type="journal article" date="2023" name="Insect Mol. Biol.">
        <title>Genome sequencing provides insights into the evolution of gene families encoding plant cell wall-degrading enzymes in longhorned beetles.</title>
        <authorList>
            <person name="Shin N.R."/>
            <person name="Okamura Y."/>
            <person name="Kirsch R."/>
            <person name="Pauchet Y."/>
        </authorList>
    </citation>
    <scope>NUCLEOTIDE SEQUENCE [LARGE SCALE GENOMIC DNA]</scope>
    <source>
        <strain evidence="1">EAD_L_NR</strain>
    </source>
</reference>
<accession>A0AAV8W6E0</accession>
<dbReference type="EMBL" id="JANEYG010000009">
    <property type="protein sequence ID" value="KAJ8921697.1"/>
    <property type="molecule type" value="Genomic_DNA"/>
</dbReference>
<protein>
    <submittedName>
        <fullName evidence="1">Uncharacterized protein</fullName>
    </submittedName>
</protein>
<gene>
    <name evidence="1" type="ORF">NQ315_010607</name>
</gene>
<organism evidence="1 2">
    <name type="scientific">Exocentrus adspersus</name>
    <dbReference type="NCBI Taxonomy" id="1586481"/>
    <lineage>
        <taxon>Eukaryota</taxon>
        <taxon>Metazoa</taxon>
        <taxon>Ecdysozoa</taxon>
        <taxon>Arthropoda</taxon>
        <taxon>Hexapoda</taxon>
        <taxon>Insecta</taxon>
        <taxon>Pterygota</taxon>
        <taxon>Neoptera</taxon>
        <taxon>Endopterygota</taxon>
        <taxon>Coleoptera</taxon>
        <taxon>Polyphaga</taxon>
        <taxon>Cucujiformia</taxon>
        <taxon>Chrysomeloidea</taxon>
        <taxon>Cerambycidae</taxon>
        <taxon>Lamiinae</taxon>
        <taxon>Acanthocinini</taxon>
        <taxon>Exocentrus</taxon>
    </lineage>
</organism>
<sequence length="39" mass="4061">MLSLVTVAAVPDYRSSISKDTCLKKKALTPASPLIVSVG</sequence>
<dbReference type="AlphaFoldDB" id="A0AAV8W6E0"/>
<evidence type="ECO:0000313" key="1">
    <source>
        <dbReference type="EMBL" id="KAJ8921697.1"/>
    </source>
</evidence>
<proteinExistence type="predicted"/>
<name>A0AAV8W6E0_9CUCU</name>
<dbReference type="Proteomes" id="UP001159042">
    <property type="component" value="Unassembled WGS sequence"/>
</dbReference>
<evidence type="ECO:0000313" key="2">
    <source>
        <dbReference type="Proteomes" id="UP001159042"/>
    </source>
</evidence>